<dbReference type="Gene3D" id="1.10.760.10">
    <property type="entry name" value="Cytochrome c-like domain"/>
    <property type="match status" value="1"/>
</dbReference>
<comment type="caution">
    <text evidence="9">The sequence shown here is derived from an EMBL/GenBank/DDBJ whole genome shotgun (WGS) entry which is preliminary data.</text>
</comment>
<dbReference type="Pfam" id="PF00034">
    <property type="entry name" value="Cytochrom_C"/>
    <property type="match status" value="1"/>
</dbReference>
<evidence type="ECO:0000313" key="10">
    <source>
        <dbReference type="Proteomes" id="UP000003919"/>
    </source>
</evidence>
<comment type="PTM">
    <text evidence="6">Binds 1 heme c group covalently per subunit.</text>
</comment>
<dbReference type="AlphaFoldDB" id="A3HT31"/>
<dbReference type="PRINTS" id="PR00606">
    <property type="entry name" value="CYTCHROMECID"/>
</dbReference>
<dbReference type="PROSITE" id="PS51257">
    <property type="entry name" value="PROKAR_LIPOPROTEIN"/>
    <property type="match status" value="1"/>
</dbReference>
<evidence type="ECO:0000256" key="1">
    <source>
        <dbReference type="ARBA" id="ARBA00022448"/>
    </source>
</evidence>
<evidence type="ECO:0000256" key="2">
    <source>
        <dbReference type="ARBA" id="ARBA00022617"/>
    </source>
</evidence>
<dbReference type="GO" id="GO:0009055">
    <property type="term" value="F:electron transfer activity"/>
    <property type="evidence" value="ECO:0007669"/>
    <property type="project" value="InterPro"/>
</dbReference>
<gene>
    <name evidence="9" type="ORF">ALPR1_12300</name>
</gene>
<evidence type="ECO:0000256" key="3">
    <source>
        <dbReference type="ARBA" id="ARBA00022723"/>
    </source>
</evidence>
<proteinExistence type="predicted"/>
<organism evidence="9 10">
    <name type="scientific">Algoriphagus machipongonensis</name>
    <dbReference type="NCBI Taxonomy" id="388413"/>
    <lineage>
        <taxon>Bacteria</taxon>
        <taxon>Pseudomonadati</taxon>
        <taxon>Bacteroidota</taxon>
        <taxon>Cytophagia</taxon>
        <taxon>Cytophagales</taxon>
        <taxon>Cyclobacteriaceae</taxon>
        <taxon>Algoriphagus</taxon>
    </lineage>
</organism>
<evidence type="ECO:0000256" key="7">
    <source>
        <dbReference type="SAM" id="MobiDB-lite"/>
    </source>
</evidence>
<feature type="binding site" description="covalent" evidence="6">
    <location>
        <position position="132"/>
    </location>
    <ligand>
        <name>heme c</name>
        <dbReference type="ChEBI" id="CHEBI:61717"/>
    </ligand>
</feature>
<keyword evidence="3 6" id="KW-0479">Metal-binding</keyword>
<dbReference type="eggNOG" id="COG4654">
    <property type="taxonomic scope" value="Bacteria"/>
</dbReference>
<evidence type="ECO:0000256" key="4">
    <source>
        <dbReference type="ARBA" id="ARBA00022982"/>
    </source>
</evidence>
<dbReference type="EMBL" id="AAXU02000001">
    <property type="protein sequence ID" value="EAZ82999.1"/>
    <property type="molecule type" value="Genomic_DNA"/>
</dbReference>
<evidence type="ECO:0000259" key="8">
    <source>
        <dbReference type="PROSITE" id="PS51007"/>
    </source>
</evidence>
<dbReference type="HOGENOM" id="CLU_141558_0_0_10"/>
<dbReference type="InterPro" id="IPR036909">
    <property type="entry name" value="Cyt_c-like_dom_sf"/>
</dbReference>
<dbReference type="GO" id="GO:0020037">
    <property type="term" value="F:heme binding"/>
    <property type="evidence" value="ECO:0007669"/>
    <property type="project" value="InterPro"/>
</dbReference>
<protein>
    <submittedName>
        <fullName evidence="9">Cytochrome c family protein</fullName>
    </submittedName>
</protein>
<dbReference type="Proteomes" id="UP000003919">
    <property type="component" value="Unassembled WGS sequence"/>
</dbReference>
<dbReference type="PROSITE" id="PS51007">
    <property type="entry name" value="CYTC"/>
    <property type="match status" value="1"/>
</dbReference>
<dbReference type="GO" id="GO:0005506">
    <property type="term" value="F:iron ion binding"/>
    <property type="evidence" value="ECO:0007669"/>
    <property type="project" value="InterPro"/>
</dbReference>
<keyword evidence="10" id="KW-1185">Reference proteome</keyword>
<dbReference type="InterPro" id="IPR009056">
    <property type="entry name" value="Cyt_c-like_dom"/>
</dbReference>
<feature type="binding site" description="axial binding residue" evidence="6">
    <location>
        <position position="83"/>
    </location>
    <ligand>
        <name>heme c</name>
        <dbReference type="ChEBI" id="CHEBI:61717"/>
    </ligand>
    <ligandPart>
        <name>Fe</name>
        <dbReference type="ChEBI" id="CHEBI:18248"/>
    </ligandPart>
</feature>
<feature type="domain" description="Cytochrome c" evidence="8">
    <location>
        <begin position="69"/>
        <end position="154"/>
    </location>
</feature>
<keyword evidence="5 6" id="KW-0408">Iron</keyword>
<evidence type="ECO:0000256" key="6">
    <source>
        <dbReference type="PIRSR" id="PIRSR602324-1"/>
    </source>
</evidence>
<sequence>MKITNLSKLTTVFLVALLFACGGEEKKSETIVEKPVAETTAPVLNPPVAAEPEPEEEEMTEEAIDSSESQVLTGEEKVANSDCLSCHLVERMVVGPAYRDIAAEYKNTDENVTKLAKKVIEGGSGVWGETAMPPHPNLSEEDAKDMVRYILGLY</sequence>
<dbReference type="SUPFAM" id="SSF46626">
    <property type="entry name" value="Cytochrome c"/>
    <property type="match status" value="1"/>
</dbReference>
<feature type="binding site" description="covalent" evidence="6">
    <location>
        <position position="87"/>
    </location>
    <ligand>
        <name>heme c</name>
        <dbReference type="ChEBI" id="CHEBI:61717"/>
    </ligand>
</feature>
<reference evidence="9 10" key="1">
    <citation type="journal article" date="2011" name="J. Bacteriol.">
        <title>Complete genome sequence of Algoriphagus sp. PR1, bacterial prey of a colony-forming choanoflagellate.</title>
        <authorList>
            <person name="Alegado R.A."/>
            <person name="Ferriera S."/>
            <person name="Nusbaum C."/>
            <person name="Young S.K."/>
            <person name="Zeng Q."/>
            <person name="Imamovic A."/>
            <person name="Fairclough S.R."/>
            <person name="King N."/>
        </authorList>
    </citation>
    <scope>NUCLEOTIDE SEQUENCE [LARGE SCALE GENOMIC DNA]</scope>
    <source>
        <strain evidence="9 10">PR1</strain>
    </source>
</reference>
<dbReference type="OrthoDB" id="9814063at2"/>
<keyword evidence="4" id="KW-0249">Electron transport</keyword>
<keyword evidence="2 6" id="KW-0349">Heme</keyword>
<accession>A3HT31</accession>
<dbReference type="RefSeq" id="WP_008200916.1">
    <property type="nucleotide sequence ID" value="NZ_CM001023.1"/>
</dbReference>
<evidence type="ECO:0000313" key="9">
    <source>
        <dbReference type="EMBL" id="EAZ82999.1"/>
    </source>
</evidence>
<feature type="region of interest" description="Disordered" evidence="7">
    <location>
        <begin position="37"/>
        <end position="60"/>
    </location>
</feature>
<evidence type="ECO:0000256" key="5">
    <source>
        <dbReference type="ARBA" id="ARBA00023004"/>
    </source>
</evidence>
<name>A3HT31_9BACT</name>
<dbReference type="InterPro" id="IPR002324">
    <property type="entry name" value="Cyt_c_ID"/>
</dbReference>
<dbReference type="STRING" id="388413.ALPR1_12300"/>
<keyword evidence="1" id="KW-0813">Transport</keyword>